<dbReference type="GO" id="GO:0030276">
    <property type="term" value="F:clathrin binding"/>
    <property type="evidence" value="ECO:0007669"/>
    <property type="project" value="TreeGrafter"/>
</dbReference>
<dbReference type="Gene3D" id="1.25.40.90">
    <property type="match status" value="1"/>
</dbReference>
<evidence type="ECO:0000313" key="4">
    <source>
        <dbReference type="WBParaSite" id="PSAMB.scaffold10634size3938.g33466.t1"/>
    </source>
</evidence>
<dbReference type="PROSITE" id="PS50942">
    <property type="entry name" value="ENTH"/>
    <property type="match status" value="1"/>
</dbReference>
<organism evidence="3 4">
    <name type="scientific">Plectus sambesii</name>
    <dbReference type="NCBI Taxonomy" id="2011161"/>
    <lineage>
        <taxon>Eukaryota</taxon>
        <taxon>Metazoa</taxon>
        <taxon>Ecdysozoa</taxon>
        <taxon>Nematoda</taxon>
        <taxon>Chromadorea</taxon>
        <taxon>Plectida</taxon>
        <taxon>Plectina</taxon>
        <taxon>Plectoidea</taxon>
        <taxon>Plectidae</taxon>
        <taxon>Plectus</taxon>
    </lineage>
</organism>
<dbReference type="SMART" id="SM00273">
    <property type="entry name" value="ENTH"/>
    <property type="match status" value="1"/>
</dbReference>
<dbReference type="WBParaSite" id="PSAMB.scaffold10634size3938.g33466.t1">
    <property type="protein sequence ID" value="PSAMB.scaffold10634size3938.g33466.t1"/>
    <property type="gene ID" value="PSAMB.scaffold10634size3938.g33466"/>
</dbReference>
<feature type="region of interest" description="Disordered" evidence="1">
    <location>
        <begin position="167"/>
        <end position="190"/>
    </location>
</feature>
<dbReference type="GO" id="GO:0030125">
    <property type="term" value="C:clathrin vesicle coat"/>
    <property type="evidence" value="ECO:0007669"/>
    <property type="project" value="TreeGrafter"/>
</dbReference>
<feature type="domain" description="ENTH" evidence="2">
    <location>
        <begin position="33"/>
        <end position="166"/>
    </location>
</feature>
<proteinExistence type="predicted"/>
<dbReference type="PANTHER" id="PTHR12276:SF45">
    <property type="entry name" value="CLATHRIN INTERACTOR 1"/>
    <property type="match status" value="1"/>
</dbReference>
<dbReference type="InterPro" id="IPR008942">
    <property type="entry name" value="ENTH_VHS"/>
</dbReference>
<dbReference type="GO" id="GO:0005543">
    <property type="term" value="F:phospholipid binding"/>
    <property type="evidence" value="ECO:0007669"/>
    <property type="project" value="TreeGrafter"/>
</dbReference>
<dbReference type="Proteomes" id="UP000887566">
    <property type="component" value="Unplaced"/>
</dbReference>
<protein>
    <submittedName>
        <fullName evidence="4">ENTH domain-containing protein</fullName>
    </submittedName>
</protein>
<dbReference type="InterPro" id="IPR013809">
    <property type="entry name" value="ENTH"/>
</dbReference>
<dbReference type="AlphaFoldDB" id="A0A914UKM9"/>
<reference evidence="4" key="1">
    <citation type="submission" date="2022-11" db="UniProtKB">
        <authorList>
            <consortium name="WormBaseParasite"/>
        </authorList>
    </citation>
    <scope>IDENTIFICATION</scope>
</reference>
<evidence type="ECO:0000256" key="1">
    <source>
        <dbReference type="SAM" id="MobiDB-lite"/>
    </source>
</evidence>
<sequence length="190" mass="22342">MSDLMSGLANMTKAVTNTISTYEIRKFSDKVQSMVMNYTEAESKVREATNEDPWGPTGPLMTEIAQLTFQYESFPEVMGMLWKRMLTENKFAWRRVYKSLVLLNHLIKNGSERVVSNAREHIFDMRSLEHYKFTDERGKDEGVNVRHRAKLIMEMLQDDEAVRIERRKAKKDGREKYQGYTPEEIRNSDF</sequence>
<dbReference type="FunFam" id="1.25.40.90:FF:000006">
    <property type="entry name" value="Clathrin interactor 1"/>
    <property type="match status" value="1"/>
</dbReference>
<dbReference type="GO" id="GO:0005886">
    <property type="term" value="C:plasma membrane"/>
    <property type="evidence" value="ECO:0007669"/>
    <property type="project" value="TreeGrafter"/>
</dbReference>
<dbReference type="GO" id="GO:0006897">
    <property type="term" value="P:endocytosis"/>
    <property type="evidence" value="ECO:0007669"/>
    <property type="project" value="TreeGrafter"/>
</dbReference>
<dbReference type="CDD" id="cd16989">
    <property type="entry name" value="ENTH_EpsinR"/>
    <property type="match status" value="1"/>
</dbReference>
<dbReference type="PANTHER" id="PTHR12276">
    <property type="entry name" value="EPSIN/ENT-RELATED"/>
    <property type="match status" value="1"/>
</dbReference>
<accession>A0A914UKM9</accession>
<name>A0A914UKM9_9BILA</name>
<feature type="compositionally biased region" description="Basic and acidic residues" evidence="1">
    <location>
        <begin position="172"/>
        <end position="190"/>
    </location>
</feature>
<evidence type="ECO:0000259" key="2">
    <source>
        <dbReference type="PROSITE" id="PS50942"/>
    </source>
</evidence>
<dbReference type="SUPFAM" id="SSF48464">
    <property type="entry name" value="ENTH/VHS domain"/>
    <property type="match status" value="1"/>
</dbReference>
<evidence type="ECO:0000313" key="3">
    <source>
        <dbReference type="Proteomes" id="UP000887566"/>
    </source>
</evidence>
<dbReference type="Pfam" id="PF01417">
    <property type="entry name" value="ENTH"/>
    <property type="match status" value="1"/>
</dbReference>
<dbReference type="GO" id="GO:0005768">
    <property type="term" value="C:endosome"/>
    <property type="evidence" value="ECO:0007669"/>
    <property type="project" value="TreeGrafter"/>
</dbReference>
<keyword evidence="3" id="KW-1185">Reference proteome</keyword>